<protein>
    <submittedName>
        <fullName evidence="3">Adenylate cyclase 1</fullName>
        <ecNumber evidence="3">4.6.1.1</ecNumber>
    </submittedName>
</protein>
<dbReference type="InterPro" id="IPR029787">
    <property type="entry name" value="Nucleotide_cyclase"/>
</dbReference>
<feature type="transmembrane region" description="Helical" evidence="1">
    <location>
        <begin position="138"/>
        <end position="154"/>
    </location>
</feature>
<dbReference type="EC" id="4.6.1.1" evidence="3"/>
<dbReference type="Proteomes" id="UP000049983">
    <property type="component" value="Unassembled WGS sequence"/>
</dbReference>
<keyword evidence="4" id="KW-1185">Reference proteome</keyword>
<sequence length="464" mass="51604">MPIPRLPPPLRFLERVRKMQEEERQQARSNPFLAQALEKEKIEGHRLAIIARTVALGLVGLLLPFLNFSPSVLYYEATLLLFIALGWLQLRMASVGYSKAELLLIFADVGLLTLLFTTPNPFFSQNIPTAFMYRFDNFIYFFMFLALGTLAYSYRTVWAMGTWVALLWLIGLGGVSWLGQTIPGLSEAASIAFEGHPLIREEMDPNSIQAGVRVQEILVFLIVAGILALKGWRSNQLVMRQANIAAERANLSRYFPSSLVDVLAATDRDIGAVRTQEVAVLFTDIVGFTQFAEQHTPEEVMDLLRHYHAFVERSIFQNGGTLDKYLGDGVMATFGTPETKPGDAANALKAAMQLIEETESFNKELETRGITPISVSIGVHFGPVILGDIGPSRRLEFAVVGDTVNVASRLEASTRELGCRCVVSEELIRQAARSEGKDHPEKAFSARDPIKLRGRQNSINVWTV</sequence>
<dbReference type="Pfam" id="PF00211">
    <property type="entry name" value="Guanylate_cyc"/>
    <property type="match status" value="1"/>
</dbReference>
<dbReference type="EMBL" id="CXWC01000003">
    <property type="protein sequence ID" value="CTQ68277.1"/>
    <property type="molecule type" value="Genomic_DNA"/>
</dbReference>
<dbReference type="GeneID" id="97669158"/>
<dbReference type="InterPro" id="IPR050697">
    <property type="entry name" value="Adenylyl/Guanylyl_Cyclase_3/4"/>
</dbReference>
<dbReference type="STRING" id="311410.LA5095_04766"/>
<dbReference type="InterPro" id="IPR001054">
    <property type="entry name" value="A/G_cyclase"/>
</dbReference>
<feature type="transmembrane region" description="Helical" evidence="1">
    <location>
        <begin position="102"/>
        <end position="118"/>
    </location>
</feature>
<evidence type="ECO:0000259" key="2">
    <source>
        <dbReference type="PROSITE" id="PS50125"/>
    </source>
</evidence>
<dbReference type="SMART" id="SM00044">
    <property type="entry name" value="CYCc"/>
    <property type="match status" value="1"/>
</dbReference>
<dbReference type="AlphaFoldDB" id="A0A0M7AY93"/>
<feature type="transmembrane region" description="Helical" evidence="1">
    <location>
        <begin position="161"/>
        <end position="179"/>
    </location>
</feature>
<evidence type="ECO:0000256" key="1">
    <source>
        <dbReference type="SAM" id="Phobius"/>
    </source>
</evidence>
<reference evidence="4" key="1">
    <citation type="submission" date="2015-07" db="EMBL/GenBank/DDBJ databases">
        <authorList>
            <person name="Rodrigo-Torres Lidia"/>
            <person name="Arahal R.David."/>
        </authorList>
    </citation>
    <scope>NUCLEOTIDE SEQUENCE [LARGE SCALE GENOMIC DNA]</scope>
    <source>
        <strain evidence="4">CECT 5096</strain>
    </source>
</reference>
<dbReference type="GO" id="GO:0004016">
    <property type="term" value="F:adenylate cyclase activity"/>
    <property type="evidence" value="ECO:0007669"/>
    <property type="project" value="UniProtKB-EC"/>
</dbReference>
<dbReference type="PANTHER" id="PTHR43081">
    <property type="entry name" value="ADENYLATE CYCLASE, TERMINAL-DIFFERENTIATION SPECIFIC-RELATED"/>
    <property type="match status" value="1"/>
</dbReference>
<dbReference type="PANTHER" id="PTHR43081:SF1">
    <property type="entry name" value="ADENYLATE CYCLASE, TERMINAL-DIFFERENTIATION SPECIFIC"/>
    <property type="match status" value="1"/>
</dbReference>
<feature type="domain" description="Guanylate cyclase" evidence="2">
    <location>
        <begin position="279"/>
        <end position="411"/>
    </location>
</feature>
<dbReference type="PROSITE" id="PS50125">
    <property type="entry name" value="GUANYLATE_CYCLASE_2"/>
    <property type="match status" value="1"/>
</dbReference>
<evidence type="ECO:0000313" key="4">
    <source>
        <dbReference type="Proteomes" id="UP000049983"/>
    </source>
</evidence>
<proteinExistence type="predicted"/>
<keyword evidence="1" id="KW-0812">Transmembrane</keyword>
<dbReference type="GO" id="GO:0035556">
    <property type="term" value="P:intracellular signal transduction"/>
    <property type="evidence" value="ECO:0007669"/>
    <property type="project" value="InterPro"/>
</dbReference>
<dbReference type="SUPFAM" id="SSF55073">
    <property type="entry name" value="Nucleotide cyclase"/>
    <property type="match status" value="1"/>
</dbReference>
<gene>
    <name evidence="3" type="primary">cyaA_8</name>
    <name evidence="3" type="ORF">LA5096_01745</name>
</gene>
<dbReference type="RefSeq" id="WP_055119503.1">
    <property type="nucleotide sequence ID" value="NZ_CXWA01000007.1"/>
</dbReference>
<evidence type="ECO:0000313" key="3">
    <source>
        <dbReference type="EMBL" id="CTQ68277.1"/>
    </source>
</evidence>
<organism evidence="3 4">
    <name type="scientific">Roseibium album</name>
    <dbReference type="NCBI Taxonomy" id="311410"/>
    <lineage>
        <taxon>Bacteria</taxon>
        <taxon>Pseudomonadati</taxon>
        <taxon>Pseudomonadota</taxon>
        <taxon>Alphaproteobacteria</taxon>
        <taxon>Hyphomicrobiales</taxon>
        <taxon>Stappiaceae</taxon>
        <taxon>Roseibium</taxon>
    </lineage>
</organism>
<name>A0A0M7AY93_9HYPH</name>
<keyword evidence="3" id="KW-0456">Lyase</keyword>
<keyword evidence="1" id="KW-0472">Membrane</keyword>
<keyword evidence="1" id="KW-1133">Transmembrane helix</keyword>
<dbReference type="Gene3D" id="3.30.70.1230">
    <property type="entry name" value="Nucleotide cyclase"/>
    <property type="match status" value="1"/>
</dbReference>
<feature type="transmembrane region" description="Helical" evidence="1">
    <location>
        <begin position="72"/>
        <end position="90"/>
    </location>
</feature>
<dbReference type="OrthoDB" id="341967at2"/>
<accession>A0A0M7AY93</accession>
<dbReference type="GO" id="GO:0009190">
    <property type="term" value="P:cyclic nucleotide biosynthetic process"/>
    <property type="evidence" value="ECO:0007669"/>
    <property type="project" value="InterPro"/>
</dbReference>
<dbReference type="CDD" id="cd07302">
    <property type="entry name" value="CHD"/>
    <property type="match status" value="1"/>
</dbReference>